<keyword evidence="3" id="KW-1185">Reference proteome</keyword>
<organism evidence="2 3">
    <name type="scientific">Natronomicrosphaera hydrolytica</name>
    <dbReference type="NCBI Taxonomy" id="3242702"/>
    <lineage>
        <taxon>Bacteria</taxon>
        <taxon>Pseudomonadati</taxon>
        <taxon>Planctomycetota</taxon>
        <taxon>Phycisphaerae</taxon>
        <taxon>Phycisphaerales</taxon>
        <taxon>Phycisphaeraceae</taxon>
        <taxon>Natronomicrosphaera</taxon>
    </lineage>
</organism>
<sequence>MKTTSRSVACVRTPYARNAKLGTKGFTLIELLVVISIIALLISILLPALGAARETARAMQCSSNLRQQLIGHVMYTQDEGYFVYGHHFGHWTADFHPFQMAAYVGQERPTPGPETIEWMQTGVFRCPTMNRDEQVSLPAAHPFQSYAVNQYTTSRPDARPNGTALRPAGNFLEHIARNFDQIEHSPSHVLMFVEFQGNAEISQAIQIGQGIDGDPGVRYRHNDSANIGFADGHASSIRAEEGRQAGFGDMYERLSTNPSLRLLPR</sequence>
<dbReference type="InterPro" id="IPR045584">
    <property type="entry name" value="Pilin-like"/>
</dbReference>
<name>A0ABV4U4R4_9BACT</name>
<dbReference type="SUPFAM" id="SSF54523">
    <property type="entry name" value="Pili subunits"/>
    <property type="match status" value="1"/>
</dbReference>
<accession>A0ABV4U4R4</accession>
<reference evidence="2 3" key="1">
    <citation type="submission" date="2024-08" db="EMBL/GenBank/DDBJ databases">
        <title>Whole-genome sequencing of halo(alkali)philic microorganisms from hypersaline lakes.</title>
        <authorList>
            <person name="Sorokin D.Y."/>
            <person name="Merkel A.Y."/>
            <person name="Messina E."/>
            <person name="Yakimov M."/>
        </authorList>
    </citation>
    <scope>NUCLEOTIDE SEQUENCE [LARGE SCALE GENOMIC DNA]</scope>
    <source>
        <strain evidence="2 3">AB-hyl4</strain>
    </source>
</reference>
<dbReference type="EMBL" id="JBGUBD010000005">
    <property type="protein sequence ID" value="MFA9478590.1"/>
    <property type="molecule type" value="Genomic_DNA"/>
</dbReference>
<evidence type="ECO:0000256" key="1">
    <source>
        <dbReference type="SAM" id="Phobius"/>
    </source>
</evidence>
<gene>
    <name evidence="2" type="ORF">ACERK3_09810</name>
</gene>
<dbReference type="Proteomes" id="UP001575105">
    <property type="component" value="Unassembled WGS sequence"/>
</dbReference>
<evidence type="ECO:0000313" key="3">
    <source>
        <dbReference type="Proteomes" id="UP001575105"/>
    </source>
</evidence>
<dbReference type="InterPro" id="IPR012902">
    <property type="entry name" value="N_methyl_site"/>
</dbReference>
<comment type="caution">
    <text evidence="2">The sequence shown here is derived from an EMBL/GenBank/DDBJ whole genome shotgun (WGS) entry which is preliminary data.</text>
</comment>
<keyword evidence="1" id="KW-0812">Transmembrane</keyword>
<dbReference type="PANTHER" id="PTHR30093">
    <property type="entry name" value="GENERAL SECRETION PATHWAY PROTEIN G"/>
    <property type="match status" value="1"/>
</dbReference>
<dbReference type="Pfam" id="PF07963">
    <property type="entry name" value="N_methyl"/>
    <property type="match status" value="1"/>
</dbReference>
<proteinExistence type="predicted"/>
<dbReference type="RefSeq" id="WP_425345516.1">
    <property type="nucleotide sequence ID" value="NZ_JBGUBD010000005.1"/>
</dbReference>
<feature type="transmembrane region" description="Helical" evidence="1">
    <location>
        <begin position="28"/>
        <end position="49"/>
    </location>
</feature>
<dbReference type="NCBIfam" id="TIGR02532">
    <property type="entry name" value="IV_pilin_GFxxxE"/>
    <property type="match status" value="1"/>
</dbReference>
<evidence type="ECO:0000313" key="2">
    <source>
        <dbReference type="EMBL" id="MFA9478590.1"/>
    </source>
</evidence>
<dbReference type="PROSITE" id="PS00409">
    <property type="entry name" value="PROKAR_NTER_METHYL"/>
    <property type="match status" value="1"/>
</dbReference>
<keyword evidence="1" id="KW-1133">Transmembrane helix</keyword>
<protein>
    <submittedName>
        <fullName evidence="2">Prepilin-type N-terminal cleavage/methylation domain-containing protein</fullName>
    </submittedName>
</protein>
<dbReference type="Gene3D" id="3.30.700.10">
    <property type="entry name" value="Glycoprotein, Type 4 Pilin"/>
    <property type="match status" value="1"/>
</dbReference>
<keyword evidence="1" id="KW-0472">Membrane</keyword>